<organism evidence="1 2">
    <name type="scientific">Collinsella ureilytica</name>
    <dbReference type="NCBI Taxonomy" id="2869515"/>
    <lineage>
        <taxon>Bacteria</taxon>
        <taxon>Bacillati</taxon>
        <taxon>Actinomycetota</taxon>
        <taxon>Coriobacteriia</taxon>
        <taxon>Coriobacteriales</taxon>
        <taxon>Coriobacteriaceae</taxon>
        <taxon>Collinsella</taxon>
    </lineage>
</organism>
<evidence type="ECO:0000313" key="2">
    <source>
        <dbReference type="Proteomes" id="UP000700908"/>
    </source>
</evidence>
<reference evidence="1 2" key="1">
    <citation type="submission" date="2021-08" db="EMBL/GenBank/DDBJ databases">
        <title>Collinsella faecalis sp. nov. isolated from swine faeces.</title>
        <authorList>
            <person name="Oh B.S."/>
            <person name="Lee J.H."/>
        </authorList>
    </citation>
    <scope>NUCLEOTIDE SEQUENCE [LARGE SCALE GENOMIC DNA]</scope>
    <source>
        <strain evidence="1 2">AGMB00827</strain>
    </source>
</reference>
<name>A0ABS7MM03_9ACTN</name>
<keyword evidence="2" id="KW-1185">Reference proteome</keyword>
<comment type="caution">
    <text evidence="1">The sequence shown here is derived from an EMBL/GenBank/DDBJ whole genome shotgun (WGS) entry which is preliminary data.</text>
</comment>
<evidence type="ECO:0000313" key="1">
    <source>
        <dbReference type="EMBL" id="MBY4798399.1"/>
    </source>
</evidence>
<dbReference type="Proteomes" id="UP000700908">
    <property type="component" value="Unassembled WGS sequence"/>
</dbReference>
<accession>A0ABS7MM03</accession>
<sequence>MKAFRICSDFVMVMHVIKTDDNVYFCYEDIINGISSPEGREFVDGLIVDEKKEFLIEVDPHQMQRRTFITLSDFTSIAISTDISYNSSFAAFIRYYAFPAIQYEIHTTQVACAEVTAAQLEEAGESK</sequence>
<proteinExistence type="predicted"/>
<dbReference type="EMBL" id="JAIMFO010000011">
    <property type="protein sequence ID" value="MBY4798399.1"/>
    <property type="molecule type" value="Genomic_DNA"/>
</dbReference>
<gene>
    <name evidence="1" type="ORF">K6V98_08580</name>
</gene>
<protein>
    <submittedName>
        <fullName evidence="1">Uncharacterized protein</fullName>
    </submittedName>
</protein>
<dbReference type="RefSeq" id="WP_222200120.1">
    <property type="nucleotide sequence ID" value="NZ_JAIMFO010000011.1"/>
</dbReference>